<dbReference type="InterPro" id="IPR024079">
    <property type="entry name" value="MetalloPept_cat_dom_sf"/>
</dbReference>
<dbReference type="InterPro" id="IPR000718">
    <property type="entry name" value="Peptidase_M13"/>
</dbReference>
<evidence type="ECO:0000256" key="6">
    <source>
        <dbReference type="ARBA" id="ARBA00022833"/>
    </source>
</evidence>
<feature type="transmembrane region" description="Helical" evidence="8">
    <location>
        <begin position="82"/>
        <end position="104"/>
    </location>
</feature>
<evidence type="ECO:0000259" key="10">
    <source>
        <dbReference type="Pfam" id="PF05649"/>
    </source>
</evidence>
<keyword evidence="4" id="KW-0479">Metal-binding</keyword>
<comment type="caution">
    <text evidence="11">The sequence shown here is derived from an EMBL/GenBank/DDBJ whole genome shotgun (WGS) entry which is preliminary data.</text>
</comment>
<keyword evidence="8" id="KW-0812">Transmembrane</keyword>
<dbReference type="PANTHER" id="PTHR11733:SF167">
    <property type="entry name" value="FI17812P1-RELATED"/>
    <property type="match status" value="1"/>
</dbReference>
<gene>
    <name evidence="11" type="ORF">KP79_PYT22778</name>
</gene>
<dbReference type="PRINTS" id="PR00786">
    <property type="entry name" value="NEPRILYSIN"/>
</dbReference>
<dbReference type="GO" id="GO:0004222">
    <property type="term" value="F:metalloendopeptidase activity"/>
    <property type="evidence" value="ECO:0007669"/>
    <property type="project" value="InterPro"/>
</dbReference>
<evidence type="ECO:0000256" key="2">
    <source>
        <dbReference type="ARBA" id="ARBA00007357"/>
    </source>
</evidence>
<sequence length="800" mass="91430">MTCADSGRHSDMKVKIKKVSWPRTREERPLRSFNSQAVRESYNRAWNSDSESGDELSWDEDANYTYTVKKRYGEWKQKQRQFVCCLVCSIVLIAILASVVIWQYQNRYRVNAQLCDSQTCVKTSAYILQKMDTSVDPCSDFYSYTCGNWVKTTVIPETEPKYGTFQVIQDQITNDLKKLFQSDSVMYKGHNSTAIQKMKTYYNTCMDTDKIDKLDIQPVIEVINSFGSWTLSNTSKPWDENNWNFMDAFVKIAKTGLNDPLLGIGVSNDDRNNSVNIINIGQSGLTLGSCEQYYTNSSKYQALKDAYIDYGTRWTVYLGAEETEAKAKIEAIYNFEQQLALIFRTKEELQDPEKIYNKMSIKELQDNYLGPTSMIHIHDYINGIFGRVIPEDTQILVYTPRYLKDLTALLARTPKSVLADYMVWTTVSSLSGYLPQRFIDLALILSKVESGVTKLEPRWKRCMGKAVGTAGYAAGALYVQDYFAETSKAQVEDILEQVRAAFISNLPSVTWMDDVTRAKAAEKAEHVTKKIAYPDWILDPTKLDTHYENLTITPGEFVKSLFAVLQYSVQKNLDKLGKPPDPEEWAMMPTEVNAYYSPTYNNIAFPAGILQKPFFDPDFPIPFNFGTVGMIIGHELTHGFDNSGRKFDLNGNLHNWWTNSSIDGFKRRAGCMVKQYSSYEVEHLGIHIRGETTLGENIADNGGIKTAYHAYRKWRNSHPDDELQYPGLDLDDDQLFYVGFSQLWCSFYTPAYAKTSIVTDEHTYAKYRVIGALSNSDSFARAFHCPRNSPMNPEKKCEVW</sequence>
<dbReference type="InterPro" id="IPR042089">
    <property type="entry name" value="Peptidase_M13_dom_2"/>
</dbReference>
<protein>
    <submittedName>
        <fullName evidence="11">Endothelin-converting enzyme 1</fullName>
    </submittedName>
</protein>
<keyword evidence="3" id="KW-0645">Protease</keyword>
<evidence type="ECO:0000256" key="1">
    <source>
        <dbReference type="ARBA" id="ARBA00001947"/>
    </source>
</evidence>
<evidence type="ECO:0000313" key="11">
    <source>
        <dbReference type="EMBL" id="OWF50621.1"/>
    </source>
</evidence>
<accession>A0A210QPI0</accession>
<dbReference type="GO" id="GO:0046872">
    <property type="term" value="F:metal ion binding"/>
    <property type="evidence" value="ECO:0007669"/>
    <property type="project" value="UniProtKB-KW"/>
</dbReference>
<evidence type="ECO:0000313" key="12">
    <source>
        <dbReference type="Proteomes" id="UP000242188"/>
    </source>
</evidence>
<dbReference type="Proteomes" id="UP000242188">
    <property type="component" value="Unassembled WGS sequence"/>
</dbReference>
<comment type="similarity">
    <text evidence="2">Belongs to the peptidase M13 family.</text>
</comment>
<feature type="domain" description="Peptidase M13 C-terminal" evidence="9">
    <location>
        <begin position="593"/>
        <end position="799"/>
    </location>
</feature>
<dbReference type="OrthoDB" id="6475849at2759"/>
<dbReference type="SUPFAM" id="SSF55486">
    <property type="entry name" value="Metalloproteases ('zincins'), catalytic domain"/>
    <property type="match status" value="1"/>
</dbReference>
<keyword evidence="7" id="KW-0482">Metalloprotease</keyword>
<dbReference type="Gene3D" id="1.10.1380.10">
    <property type="entry name" value="Neutral endopeptidase , domain2"/>
    <property type="match status" value="1"/>
</dbReference>
<evidence type="ECO:0000259" key="9">
    <source>
        <dbReference type="Pfam" id="PF01431"/>
    </source>
</evidence>
<evidence type="ECO:0000256" key="7">
    <source>
        <dbReference type="ARBA" id="ARBA00023049"/>
    </source>
</evidence>
<evidence type="ECO:0000256" key="3">
    <source>
        <dbReference type="ARBA" id="ARBA00022670"/>
    </source>
</evidence>
<dbReference type="InterPro" id="IPR008753">
    <property type="entry name" value="Peptidase_M13_N"/>
</dbReference>
<dbReference type="PANTHER" id="PTHR11733">
    <property type="entry name" value="ZINC METALLOPROTEASE FAMILY M13 NEPRILYSIN-RELATED"/>
    <property type="match status" value="1"/>
</dbReference>
<evidence type="ECO:0000256" key="4">
    <source>
        <dbReference type="ARBA" id="ARBA00022723"/>
    </source>
</evidence>
<keyword evidence="12" id="KW-1185">Reference proteome</keyword>
<dbReference type="InterPro" id="IPR018497">
    <property type="entry name" value="Peptidase_M13_C"/>
</dbReference>
<name>A0A210QPI0_MIZYE</name>
<dbReference type="EMBL" id="NEDP02002548">
    <property type="protein sequence ID" value="OWF50621.1"/>
    <property type="molecule type" value="Genomic_DNA"/>
</dbReference>
<evidence type="ECO:0000256" key="8">
    <source>
        <dbReference type="SAM" id="Phobius"/>
    </source>
</evidence>
<dbReference type="Pfam" id="PF05649">
    <property type="entry name" value="Peptidase_M13_N"/>
    <property type="match status" value="1"/>
</dbReference>
<reference evidence="11 12" key="1">
    <citation type="journal article" date="2017" name="Nat. Ecol. Evol.">
        <title>Scallop genome provides insights into evolution of bilaterian karyotype and development.</title>
        <authorList>
            <person name="Wang S."/>
            <person name="Zhang J."/>
            <person name="Jiao W."/>
            <person name="Li J."/>
            <person name="Xun X."/>
            <person name="Sun Y."/>
            <person name="Guo X."/>
            <person name="Huan P."/>
            <person name="Dong B."/>
            <person name="Zhang L."/>
            <person name="Hu X."/>
            <person name="Sun X."/>
            <person name="Wang J."/>
            <person name="Zhao C."/>
            <person name="Wang Y."/>
            <person name="Wang D."/>
            <person name="Huang X."/>
            <person name="Wang R."/>
            <person name="Lv J."/>
            <person name="Li Y."/>
            <person name="Zhang Z."/>
            <person name="Liu B."/>
            <person name="Lu W."/>
            <person name="Hui Y."/>
            <person name="Liang J."/>
            <person name="Zhou Z."/>
            <person name="Hou R."/>
            <person name="Li X."/>
            <person name="Liu Y."/>
            <person name="Li H."/>
            <person name="Ning X."/>
            <person name="Lin Y."/>
            <person name="Zhao L."/>
            <person name="Xing Q."/>
            <person name="Dou J."/>
            <person name="Li Y."/>
            <person name="Mao J."/>
            <person name="Guo H."/>
            <person name="Dou H."/>
            <person name="Li T."/>
            <person name="Mu C."/>
            <person name="Jiang W."/>
            <person name="Fu Q."/>
            <person name="Fu X."/>
            <person name="Miao Y."/>
            <person name="Liu J."/>
            <person name="Yu Q."/>
            <person name="Li R."/>
            <person name="Liao H."/>
            <person name="Li X."/>
            <person name="Kong Y."/>
            <person name="Jiang Z."/>
            <person name="Chourrout D."/>
            <person name="Li R."/>
            <person name="Bao Z."/>
        </authorList>
    </citation>
    <scope>NUCLEOTIDE SEQUENCE [LARGE SCALE GENOMIC DNA]</scope>
    <source>
        <strain evidence="11 12">PY_sf001</strain>
    </source>
</reference>
<dbReference type="PROSITE" id="PS51885">
    <property type="entry name" value="NEPRILYSIN"/>
    <property type="match status" value="1"/>
</dbReference>
<keyword evidence="8" id="KW-1133">Transmembrane helix</keyword>
<dbReference type="GO" id="GO:0005886">
    <property type="term" value="C:plasma membrane"/>
    <property type="evidence" value="ECO:0007669"/>
    <property type="project" value="TreeGrafter"/>
</dbReference>
<comment type="cofactor">
    <cofactor evidence="1">
        <name>Zn(2+)</name>
        <dbReference type="ChEBI" id="CHEBI:29105"/>
    </cofactor>
</comment>
<keyword evidence="5" id="KW-0378">Hydrolase</keyword>
<dbReference type="Pfam" id="PF01431">
    <property type="entry name" value="Peptidase_M13"/>
    <property type="match status" value="1"/>
</dbReference>
<dbReference type="AlphaFoldDB" id="A0A210QPI0"/>
<dbReference type="CDD" id="cd08662">
    <property type="entry name" value="M13"/>
    <property type="match status" value="1"/>
</dbReference>
<feature type="domain" description="Peptidase M13 N-terminal" evidence="10">
    <location>
        <begin position="137"/>
        <end position="534"/>
    </location>
</feature>
<evidence type="ECO:0000256" key="5">
    <source>
        <dbReference type="ARBA" id="ARBA00022801"/>
    </source>
</evidence>
<dbReference type="GO" id="GO:0016485">
    <property type="term" value="P:protein processing"/>
    <property type="evidence" value="ECO:0007669"/>
    <property type="project" value="TreeGrafter"/>
</dbReference>
<keyword evidence="8" id="KW-0472">Membrane</keyword>
<proteinExistence type="inferred from homology"/>
<keyword evidence="6" id="KW-0862">Zinc</keyword>
<dbReference type="Gene3D" id="3.40.390.10">
    <property type="entry name" value="Collagenase (Catalytic Domain)"/>
    <property type="match status" value="1"/>
</dbReference>
<organism evidence="11 12">
    <name type="scientific">Mizuhopecten yessoensis</name>
    <name type="common">Japanese scallop</name>
    <name type="synonym">Patinopecten yessoensis</name>
    <dbReference type="NCBI Taxonomy" id="6573"/>
    <lineage>
        <taxon>Eukaryota</taxon>
        <taxon>Metazoa</taxon>
        <taxon>Spiralia</taxon>
        <taxon>Lophotrochozoa</taxon>
        <taxon>Mollusca</taxon>
        <taxon>Bivalvia</taxon>
        <taxon>Autobranchia</taxon>
        <taxon>Pteriomorphia</taxon>
        <taxon>Pectinida</taxon>
        <taxon>Pectinoidea</taxon>
        <taxon>Pectinidae</taxon>
        <taxon>Mizuhopecten</taxon>
    </lineage>
</organism>